<evidence type="ECO:0000313" key="4">
    <source>
        <dbReference type="WBParaSite" id="ECPE_0001058701-mRNA-1"/>
    </source>
</evidence>
<dbReference type="Proteomes" id="UP000272942">
    <property type="component" value="Unassembled WGS sequence"/>
</dbReference>
<feature type="compositionally biased region" description="Acidic residues" evidence="1">
    <location>
        <begin position="47"/>
        <end position="73"/>
    </location>
</feature>
<feature type="region of interest" description="Disordered" evidence="1">
    <location>
        <begin position="34"/>
        <end position="73"/>
    </location>
</feature>
<sequence>MTSTLWTEDQTDETDDPRGLKRGFIQFHQDVKFDQSYTSTHPTLEASLDDEDNDDDLDDDDDDDYDDDDDDDD</sequence>
<evidence type="ECO:0000256" key="1">
    <source>
        <dbReference type="SAM" id="MobiDB-lite"/>
    </source>
</evidence>
<organism evidence="4">
    <name type="scientific">Echinostoma caproni</name>
    <dbReference type="NCBI Taxonomy" id="27848"/>
    <lineage>
        <taxon>Eukaryota</taxon>
        <taxon>Metazoa</taxon>
        <taxon>Spiralia</taxon>
        <taxon>Lophotrochozoa</taxon>
        <taxon>Platyhelminthes</taxon>
        <taxon>Trematoda</taxon>
        <taxon>Digenea</taxon>
        <taxon>Plagiorchiida</taxon>
        <taxon>Echinostomata</taxon>
        <taxon>Echinostomatoidea</taxon>
        <taxon>Echinostomatidae</taxon>
        <taxon>Echinostoma</taxon>
    </lineage>
</organism>
<reference evidence="4" key="1">
    <citation type="submission" date="2016-06" db="UniProtKB">
        <authorList>
            <consortium name="WormBaseParasite"/>
        </authorList>
    </citation>
    <scope>IDENTIFICATION</scope>
</reference>
<dbReference type="AlphaFoldDB" id="A0A183AUC0"/>
<proteinExistence type="predicted"/>
<evidence type="ECO:0000313" key="3">
    <source>
        <dbReference type="Proteomes" id="UP000272942"/>
    </source>
</evidence>
<evidence type="ECO:0000313" key="2">
    <source>
        <dbReference type="EMBL" id="VDP87248.1"/>
    </source>
</evidence>
<gene>
    <name evidence="2" type="ORF">ECPE_LOCUS10555</name>
</gene>
<dbReference type="EMBL" id="UZAN01049266">
    <property type="protein sequence ID" value="VDP87248.1"/>
    <property type="molecule type" value="Genomic_DNA"/>
</dbReference>
<accession>A0A183AUC0</accession>
<dbReference type="WBParaSite" id="ECPE_0001058701-mRNA-1">
    <property type="protein sequence ID" value="ECPE_0001058701-mRNA-1"/>
    <property type="gene ID" value="ECPE_0001058701"/>
</dbReference>
<feature type="region of interest" description="Disordered" evidence="1">
    <location>
        <begin position="1"/>
        <end position="21"/>
    </location>
</feature>
<keyword evidence="3" id="KW-1185">Reference proteome</keyword>
<reference evidence="2 3" key="2">
    <citation type="submission" date="2018-11" db="EMBL/GenBank/DDBJ databases">
        <authorList>
            <consortium name="Pathogen Informatics"/>
        </authorList>
    </citation>
    <scope>NUCLEOTIDE SEQUENCE [LARGE SCALE GENOMIC DNA]</scope>
    <source>
        <strain evidence="2 3">Egypt</strain>
    </source>
</reference>
<name>A0A183AUC0_9TREM</name>
<protein>
    <submittedName>
        <fullName evidence="2 4">Uncharacterized protein</fullName>
    </submittedName>
</protein>